<organism evidence="3 4">
    <name type="scientific">Cupriavidus basilensis OR16</name>
    <dbReference type="NCBI Taxonomy" id="1127483"/>
    <lineage>
        <taxon>Bacteria</taxon>
        <taxon>Pseudomonadati</taxon>
        <taxon>Pseudomonadota</taxon>
        <taxon>Betaproteobacteria</taxon>
        <taxon>Burkholderiales</taxon>
        <taxon>Burkholderiaceae</taxon>
        <taxon>Cupriavidus</taxon>
    </lineage>
</organism>
<dbReference type="GO" id="GO:0003796">
    <property type="term" value="F:lysozyme activity"/>
    <property type="evidence" value="ECO:0007669"/>
    <property type="project" value="InterPro"/>
</dbReference>
<protein>
    <submittedName>
        <fullName evidence="3">Lysozyme</fullName>
    </submittedName>
</protein>
<reference evidence="3 4" key="1">
    <citation type="journal article" date="2012" name="J. Bacteriol.">
        <title>De Novo Genome Project of Cupriavidus basilensis OR16.</title>
        <authorList>
            <person name="Cserhati M."/>
            <person name="Kriszt B."/>
            <person name="Szoboszlay S."/>
            <person name="Toth A."/>
            <person name="Szabo I."/>
            <person name="Tancsics A."/>
            <person name="Nagy I."/>
            <person name="Horvath B."/>
            <person name="Nagy I."/>
            <person name="Kukolya J."/>
        </authorList>
    </citation>
    <scope>NUCLEOTIDE SEQUENCE [LARGE SCALE GENOMIC DNA]</scope>
    <source>
        <strain evidence="3 4">OR16</strain>
    </source>
</reference>
<proteinExistence type="predicted"/>
<dbReference type="GO" id="GO:0042742">
    <property type="term" value="P:defense response to bacterium"/>
    <property type="evidence" value="ECO:0007669"/>
    <property type="project" value="UniProtKB-KW"/>
</dbReference>
<dbReference type="InterPro" id="IPR023346">
    <property type="entry name" value="Lysozyme-like_dom_sf"/>
</dbReference>
<comment type="caution">
    <text evidence="3">The sequence shown here is derived from an EMBL/GenBank/DDBJ whole genome shotgun (WGS) entry which is preliminary data.</text>
</comment>
<dbReference type="AlphaFoldDB" id="H1SDM2"/>
<dbReference type="SUPFAM" id="SSF53955">
    <property type="entry name" value="Lysozyme-like"/>
    <property type="match status" value="1"/>
</dbReference>
<evidence type="ECO:0000256" key="1">
    <source>
        <dbReference type="ARBA" id="ARBA00022529"/>
    </source>
</evidence>
<gene>
    <name evidence="3" type="ORF">OR16_31639</name>
</gene>
<accession>H1SDM2</accession>
<sequence>MDRQKLLAELKRDEDLRLKPYVDTVGKTSIGIGRNLDDVGISQEEAIFLAQNDIDRTMPWPTWMRSCPGGASSTRCASASSSTCVSTWALATRRWARACWVS</sequence>
<dbReference type="GO" id="GO:0031640">
    <property type="term" value="P:killing of cells of another organism"/>
    <property type="evidence" value="ECO:0007669"/>
    <property type="project" value="UniProtKB-KW"/>
</dbReference>
<evidence type="ECO:0000313" key="3">
    <source>
        <dbReference type="EMBL" id="EHP39407.1"/>
    </source>
</evidence>
<evidence type="ECO:0000313" key="4">
    <source>
        <dbReference type="Proteomes" id="UP000005808"/>
    </source>
</evidence>
<dbReference type="InterPro" id="IPR023347">
    <property type="entry name" value="Lysozyme_dom_sf"/>
</dbReference>
<dbReference type="EMBL" id="AHJE01000093">
    <property type="protein sequence ID" value="EHP39407.1"/>
    <property type="molecule type" value="Genomic_DNA"/>
</dbReference>
<dbReference type="Gene3D" id="1.10.530.40">
    <property type="match status" value="1"/>
</dbReference>
<name>H1SDM2_9BURK</name>
<evidence type="ECO:0000256" key="2">
    <source>
        <dbReference type="ARBA" id="ARBA00022638"/>
    </source>
</evidence>
<dbReference type="Proteomes" id="UP000005808">
    <property type="component" value="Unassembled WGS sequence"/>
</dbReference>
<keyword evidence="2" id="KW-0081">Bacteriolytic enzyme</keyword>
<keyword evidence="1" id="KW-0929">Antimicrobial</keyword>